<keyword evidence="2" id="KW-1185">Reference proteome</keyword>
<organism evidence="1 2">
    <name type="scientific">Oryza meyeriana var. granulata</name>
    <dbReference type="NCBI Taxonomy" id="110450"/>
    <lineage>
        <taxon>Eukaryota</taxon>
        <taxon>Viridiplantae</taxon>
        <taxon>Streptophyta</taxon>
        <taxon>Embryophyta</taxon>
        <taxon>Tracheophyta</taxon>
        <taxon>Spermatophyta</taxon>
        <taxon>Magnoliopsida</taxon>
        <taxon>Liliopsida</taxon>
        <taxon>Poales</taxon>
        <taxon>Poaceae</taxon>
        <taxon>BOP clade</taxon>
        <taxon>Oryzoideae</taxon>
        <taxon>Oryzeae</taxon>
        <taxon>Oryzinae</taxon>
        <taxon>Oryza</taxon>
        <taxon>Oryza meyeriana</taxon>
    </lineage>
</organism>
<protein>
    <submittedName>
        <fullName evidence="1">Uncharacterized protein</fullName>
    </submittedName>
</protein>
<comment type="caution">
    <text evidence="1">The sequence shown here is derived from an EMBL/GenBank/DDBJ whole genome shotgun (WGS) entry which is preliminary data.</text>
</comment>
<sequence>MEEALFSGYSCYSVMKTANGSKKWNSAMNRKQQELFSDGYELSQGSDEDQIRKFTKRAVCFFREFHPAFFRQVI</sequence>
<dbReference type="Proteomes" id="UP000479710">
    <property type="component" value="Unassembled WGS sequence"/>
</dbReference>
<evidence type="ECO:0000313" key="2">
    <source>
        <dbReference type="Proteomes" id="UP000479710"/>
    </source>
</evidence>
<name>A0A6G1EU32_9ORYZ</name>
<reference evidence="1 2" key="1">
    <citation type="submission" date="2019-11" db="EMBL/GenBank/DDBJ databases">
        <title>Whole genome sequence of Oryza granulata.</title>
        <authorList>
            <person name="Li W."/>
        </authorList>
    </citation>
    <scope>NUCLEOTIDE SEQUENCE [LARGE SCALE GENOMIC DNA]</scope>
    <source>
        <strain evidence="2">cv. Menghai</strain>
        <tissue evidence="1">Leaf</tissue>
    </source>
</reference>
<dbReference type="AlphaFoldDB" id="A0A6G1EU32"/>
<accession>A0A6G1EU32</accession>
<dbReference type="EMBL" id="SPHZ02000003">
    <property type="protein sequence ID" value="KAF0928173.1"/>
    <property type="molecule type" value="Genomic_DNA"/>
</dbReference>
<evidence type="ECO:0000313" key="1">
    <source>
        <dbReference type="EMBL" id="KAF0928173.1"/>
    </source>
</evidence>
<proteinExistence type="predicted"/>
<gene>
    <name evidence="1" type="ORF">E2562_038085</name>
</gene>